<dbReference type="InterPro" id="IPR027434">
    <property type="entry name" value="Homing_endonucl"/>
</dbReference>
<dbReference type="SUPFAM" id="SSF55608">
    <property type="entry name" value="Homing endonucleases"/>
    <property type="match status" value="2"/>
</dbReference>
<name>A0A1W6EHK8_9CHLO</name>
<feature type="domain" description="Homing endonuclease LAGLIDADG" evidence="1">
    <location>
        <begin position="152"/>
        <end position="248"/>
    </location>
</feature>
<dbReference type="PANTHER" id="PTHR36181:SF3">
    <property type="entry name" value="INTRON-ENCODED DNA ENDONUCLEASE AI5 BETA"/>
    <property type="match status" value="1"/>
</dbReference>
<keyword evidence="2" id="KW-0255">Endonuclease</keyword>
<accession>A0A1W6EHK8</accession>
<keyword evidence="2" id="KW-0378">Hydrolase</keyword>
<keyword evidence="2" id="KW-0150">Chloroplast</keyword>
<dbReference type="PANTHER" id="PTHR36181">
    <property type="entry name" value="INTRON-ENCODED ENDONUCLEASE AI3-RELATED"/>
    <property type="match status" value="1"/>
</dbReference>
<protein>
    <submittedName>
        <fullName evidence="2">Putative LAGLIDADG homing endonuclease</fullName>
    </submittedName>
</protein>
<sequence>MLKSIKQNENKPCTFGAGQKGDCQKYISIHAPKAKKAVSEEEFGHFLAGLIDSDGSIAKPGYVQIDFHTNDISVAYYIKKRIGYGKISQEKKRFSVRYRCTPTPGLVLIADLIRNKLKHSSKIDQFNSRLVPKLNCDPTTYTDCDILQNHWLAGFIQGDGCLSILQCKNRNKTSLKSTIVIQISQKTEKLLSLIQTYLGGYVGYRKSQDTFYYITGSFTSAVLFINYLDRFQLMGNKLTQYWLWRKAYLVFQTGLHLTPKGEAKLSLKKAQLSKLRANKLETLSQDDLDYRLQAKLKRKAKRSASTVTE</sequence>
<gene>
    <name evidence="2" type="primary">orf309</name>
</gene>
<evidence type="ECO:0000259" key="1">
    <source>
        <dbReference type="Pfam" id="PF00961"/>
    </source>
</evidence>
<dbReference type="GO" id="GO:0004519">
    <property type="term" value="F:endonuclease activity"/>
    <property type="evidence" value="ECO:0007669"/>
    <property type="project" value="UniProtKB-KW"/>
</dbReference>
<dbReference type="GO" id="GO:0005739">
    <property type="term" value="C:mitochondrion"/>
    <property type="evidence" value="ECO:0007669"/>
    <property type="project" value="UniProtKB-ARBA"/>
</dbReference>
<dbReference type="GeneID" id="32884448"/>
<dbReference type="InterPro" id="IPR051289">
    <property type="entry name" value="LAGLIDADG_Endonuclease"/>
</dbReference>
<keyword evidence="2" id="KW-0540">Nuclease</keyword>
<keyword evidence="2" id="KW-0934">Plastid</keyword>
<evidence type="ECO:0000313" key="2">
    <source>
        <dbReference type="EMBL" id="ARK14902.1"/>
    </source>
</evidence>
<dbReference type="RefSeq" id="YP_009367915.1">
    <property type="nucleotide sequence ID" value="NC_034714.1"/>
</dbReference>
<geneLocation type="chloroplast" evidence="2"/>
<dbReference type="EMBL" id="KY407661">
    <property type="protein sequence ID" value="ARK14902.1"/>
    <property type="molecule type" value="Genomic_DNA"/>
</dbReference>
<organism evidence="2">
    <name type="scientific">Hazenia capsulata</name>
    <dbReference type="NCBI Taxonomy" id="2202518"/>
    <lineage>
        <taxon>Eukaryota</taxon>
        <taxon>Viridiplantae</taxon>
        <taxon>Chlorophyta</taxon>
        <taxon>core chlorophytes</taxon>
        <taxon>Ulvophyceae</taxon>
        <taxon>OUU clade</taxon>
        <taxon>Ulotrichales</taxon>
        <taxon>Hazeniaceae</taxon>
        <taxon>Hazenia</taxon>
    </lineage>
</organism>
<dbReference type="Pfam" id="PF00961">
    <property type="entry name" value="LAGLIDADG_1"/>
    <property type="match status" value="1"/>
</dbReference>
<dbReference type="Gene3D" id="3.10.28.10">
    <property type="entry name" value="Homing endonucleases"/>
    <property type="match status" value="2"/>
</dbReference>
<reference evidence="2" key="1">
    <citation type="journal article" date="2017" name="Sci. Rep.">
        <title>Divergent copies of the large inverted repeat in the chloroplast genomes of ulvophycean green algae.</title>
        <authorList>
            <person name="Turmel M."/>
            <person name="Otis C."/>
            <person name="Lemieux C."/>
        </authorList>
    </citation>
    <scope>NUCLEOTIDE SEQUENCE</scope>
</reference>
<dbReference type="InterPro" id="IPR004860">
    <property type="entry name" value="LAGLIDADG_dom"/>
</dbReference>
<proteinExistence type="predicted"/>
<dbReference type="AlphaFoldDB" id="A0A1W6EHK8"/>